<name>A0AAF0XSV6_DAUCS</name>
<reference evidence="1" key="2">
    <citation type="submission" date="2022-03" db="EMBL/GenBank/DDBJ databases">
        <title>Draft title - Genomic analysis of global carrot germplasm unveils the trajectory of domestication and the origin of high carotenoid orange carrot.</title>
        <authorList>
            <person name="Iorizzo M."/>
            <person name="Ellison S."/>
            <person name="Senalik D."/>
            <person name="Macko-Podgorni A."/>
            <person name="Grzebelus D."/>
            <person name="Bostan H."/>
            <person name="Rolling W."/>
            <person name="Curaba J."/>
            <person name="Simon P."/>
        </authorList>
    </citation>
    <scope>NUCLEOTIDE SEQUENCE</scope>
    <source>
        <tissue evidence="1">Leaf</tissue>
    </source>
</reference>
<dbReference type="Proteomes" id="UP000077755">
    <property type="component" value="Chromosome 8"/>
</dbReference>
<organism evidence="1 2">
    <name type="scientific">Daucus carota subsp. sativus</name>
    <name type="common">Carrot</name>
    <dbReference type="NCBI Taxonomy" id="79200"/>
    <lineage>
        <taxon>Eukaryota</taxon>
        <taxon>Viridiplantae</taxon>
        <taxon>Streptophyta</taxon>
        <taxon>Embryophyta</taxon>
        <taxon>Tracheophyta</taxon>
        <taxon>Spermatophyta</taxon>
        <taxon>Magnoliopsida</taxon>
        <taxon>eudicotyledons</taxon>
        <taxon>Gunneridae</taxon>
        <taxon>Pentapetalae</taxon>
        <taxon>asterids</taxon>
        <taxon>campanulids</taxon>
        <taxon>Apiales</taxon>
        <taxon>Apiaceae</taxon>
        <taxon>Apioideae</taxon>
        <taxon>Scandiceae</taxon>
        <taxon>Daucinae</taxon>
        <taxon>Daucus</taxon>
        <taxon>Daucus sect. Daucus</taxon>
    </lineage>
</organism>
<reference evidence="1" key="1">
    <citation type="journal article" date="2016" name="Nat. Genet.">
        <title>A high-quality carrot genome assembly provides new insights into carotenoid accumulation and asterid genome evolution.</title>
        <authorList>
            <person name="Iorizzo M."/>
            <person name="Ellison S."/>
            <person name="Senalik D."/>
            <person name="Zeng P."/>
            <person name="Satapoomin P."/>
            <person name="Huang J."/>
            <person name="Bowman M."/>
            <person name="Iovene M."/>
            <person name="Sanseverino W."/>
            <person name="Cavagnaro P."/>
            <person name="Yildiz M."/>
            <person name="Macko-Podgorni A."/>
            <person name="Moranska E."/>
            <person name="Grzebelus E."/>
            <person name="Grzebelus D."/>
            <person name="Ashrafi H."/>
            <person name="Zheng Z."/>
            <person name="Cheng S."/>
            <person name="Spooner D."/>
            <person name="Van Deynze A."/>
            <person name="Simon P."/>
        </authorList>
    </citation>
    <scope>NUCLEOTIDE SEQUENCE</scope>
    <source>
        <tissue evidence="1">Leaf</tissue>
    </source>
</reference>
<proteinExistence type="predicted"/>
<keyword evidence="2" id="KW-1185">Reference proteome</keyword>
<protein>
    <recommendedName>
        <fullName evidence="3">Ubiquitin-like domain-containing protein</fullName>
    </recommendedName>
</protein>
<gene>
    <name evidence="1" type="ORF">DCAR_0832870</name>
</gene>
<accession>A0AAF0XSV6</accession>
<dbReference type="EMBL" id="CP093350">
    <property type="protein sequence ID" value="WOH13360.1"/>
    <property type="molecule type" value="Genomic_DNA"/>
</dbReference>
<evidence type="ECO:0000313" key="1">
    <source>
        <dbReference type="EMBL" id="WOH13360.1"/>
    </source>
</evidence>
<evidence type="ECO:0000313" key="2">
    <source>
        <dbReference type="Proteomes" id="UP000077755"/>
    </source>
</evidence>
<evidence type="ECO:0008006" key="3">
    <source>
        <dbReference type="Google" id="ProtNLM"/>
    </source>
</evidence>
<sequence>MASLFNTLTAQHFCFIQGNPCIYRIYTLLYKCNVVITQFKIMITKWIRDEKSEVGVWVGQMPLCRQVPKLRGNAGVNLKDIAAAGVQEGEEVSLESLENKDLINPSGRQTKETSCEGDGDLSIKLNFKARAFPAAAKMQSEAISLSLTTLPGRKKWAKPSVSNNHDRTEEYFAKKRASPEWFDPSSV</sequence>
<dbReference type="AlphaFoldDB" id="A0AAF0XSV6"/>